<dbReference type="OrthoDB" id="9036115at2"/>
<protein>
    <recommendedName>
        <fullName evidence="1">TniQ domain-containing protein</fullName>
    </recommendedName>
</protein>
<dbReference type="KEGG" id="bgf:BC1003_0019"/>
<sequence length="643" mass="73139">MSFPLLIRDRPYPDEPMAEYLRRISDLNGYPQGPGFMRAVSGRDWPTIKDIAQLVRLDTERLARLPEPWPSWMIRAASGKSRDNAESRVRLNRTRVRWCPACLVEEPYMRAVWSHKLIVACARHRLMLRESCDSCGEVYSWTSAPFTWCACGRALGNMHAETASDAVVGLMSLCFPSDNVMPAMPRNHLPADPLSRLTPSTILNLLYTLAPLVPGYAKSLPGIFPKLHELSHAVRYMNECAAILLSWPSGFQALLQKYVDPVPAETSIRRRFGPLYRVLYKNLAGPEFDFMRREFEHHLGGHWYGVIDGRHRAFRGRKHPVMSGKAMRVQIKCSRETLRRLMETGVLKGHVLNSPSGRRFVVADRSDVLNAKRILDDLLTLRVASRQLGLSRKRMRILMGAGLIASKLRRRQGVGRWFIPRHEVNRLLELPVVRRDDLDPEESWTLGHILRHRCRDHATFVGFMRALLEGKITSIGRASGMRGMSGFLVSKADMELAVTDAVRLPEDGMTAQTVARRLAVKEEVAYQLIRCGLLKSYDYHVNGRAITMVTESSLRDFQQNYIPLIEFARFRRTSPNAAYRWLSKHGFHAVTGPSVDGMRQYFYRTLDIATAARESIMSSYAGGTRAPDGVVRLDESRKDLNRN</sequence>
<dbReference type="HOGENOM" id="CLU_028522_0_0_4"/>
<name>E1T3Y0_BURSG</name>
<proteinExistence type="predicted"/>
<dbReference type="eggNOG" id="ENOG5032W7G">
    <property type="taxonomic scope" value="Bacteria"/>
</dbReference>
<dbReference type="EMBL" id="CP002217">
    <property type="protein sequence ID" value="ADN56028.1"/>
    <property type="molecule type" value="Genomic_DNA"/>
</dbReference>
<gene>
    <name evidence="2" type="ordered locus">BC1003_0019</name>
</gene>
<feature type="domain" description="TniQ" evidence="1">
    <location>
        <begin position="7"/>
        <end position="128"/>
    </location>
</feature>
<evidence type="ECO:0000313" key="2">
    <source>
        <dbReference type="EMBL" id="ADN56028.1"/>
    </source>
</evidence>
<evidence type="ECO:0000259" key="1">
    <source>
        <dbReference type="Pfam" id="PF06527"/>
    </source>
</evidence>
<reference evidence="2" key="1">
    <citation type="submission" date="2010-09" db="EMBL/GenBank/DDBJ databases">
        <title>Complete sequence of chromosome1 of Burkholderia sp. CCGE1003.</title>
        <authorList>
            <consortium name="US DOE Joint Genome Institute"/>
            <person name="Lucas S."/>
            <person name="Copeland A."/>
            <person name="Lapidus A."/>
            <person name="Cheng J.-F."/>
            <person name="Bruce D."/>
            <person name="Goodwin L."/>
            <person name="Pitluck S."/>
            <person name="Daligault H."/>
            <person name="Davenport K."/>
            <person name="Detter J.C."/>
            <person name="Han C."/>
            <person name="Tapia R."/>
            <person name="Land M."/>
            <person name="Hauser L."/>
            <person name="Jeffries C."/>
            <person name="Kyrpides N."/>
            <person name="Ivanova N."/>
            <person name="Ovchinnikova G."/>
            <person name="Martinez-Romero E."/>
            <person name="Rogel M.A."/>
            <person name="Auchtung J."/>
            <person name="Tiedje J.M."/>
            <person name="Woyke T."/>
        </authorList>
    </citation>
    <scope>NUCLEOTIDE SEQUENCE</scope>
    <source>
        <strain evidence="2">CCGE1003</strain>
    </source>
</reference>
<dbReference type="STRING" id="640512.BC1003_0019"/>
<dbReference type="AlphaFoldDB" id="E1T3Y0"/>
<accession>E1T3Y0</accession>
<organism evidence="2">
    <name type="scientific">Burkholderia sp. (strain CCGE1003)</name>
    <dbReference type="NCBI Taxonomy" id="640512"/>
    <lineage>
        <taxon>Bacteria</taxon>
        <taxon>Pseudomonadati</taxon>
        <taxon>Pseudomonadota</taxon>
        <taxon>Betaproteobacteria</taxon>
        <taxon>Burkholderiales</taxon>
        <taxon>Burkholderiaceae</taxon>
        <taxon>Burkholderia</taxon>
    </lineage>
</organism>
<dbReference type="InterPro" id="IPR009492">
    <property type="entry name" value="TniQ"/>
</dbReference>
<dbReference type="Pfam" id="PF06527">
    <property type="entry name" value="TniQ"/>
    <property type="match status" value="1"/>
</dbReference>